<dbReference type="RefSeq" id="WP_344791889.1">
    <property type="nucleotide sequence ID" value="NZ_BAABBV010000001.1"/>
</dbReference>
<comment type="caution">
    <text evidence="2">The sequence shown here is derived from an EMBL/GenBank/DDBJ whole genome shotgun (WGS) entry which is preliminary data.</text>
</comment>
<reference evidence="2" key="1">
    <citation type="journal article" date="2014" name="Int. J. Syst. Evol. Microbiol.">
        <title>Complete genome of a new Firmicutes species belonging to the dominant human colonic microbiota ('Ruminococcus bicirculans') reveals two chromosomes and a selective capacity to utilize plant glucans.</title>
        <authorList>
            <consortium name="NISC Comparative Sequencing Program"/>
            <person name="Wegmann U."/>
            <person name="Louis P."/>
            <person name="Goesmann A."/>
            <person name="Henrissat B."/>
            <person name="Duncan S.H."/>
            <person name="Flint H.J."/>
        </authorList>
    </citation>
    <scope>NUCLEOTIDE SEQUENCE</scope>
    <source>
        <strain evidence="2">JCM 17590</strain>
    </source>
</reference>
<evidence type="ECO:0000313" key="3">
    <source>
        <dbReference type="Proteomes" id="UP001415169"/>
    </source>
</evidence>
<dbReference type="EMBL" id="BAABBV010000001">
    <property type="protein sequence ID" value="GAA4162939.1"/>
    <property type="molecule type" value="Genomic_DNA"/>
</dbReference>
<dbReference type="Gene3D" id="3.40.630.30">
    <property type="match status" value="1"/>
</dbReference>
<dbReference type="Pfam" id="PF13302">
    <property type="entry name" value="Acetyltransf_3"/>
    <property type="match status" value="1"/>
</dbReference>
<dbReference type="Proteomes" id="UP001415169">
    <property type="component" value="Unassembled WGS sequence"/>
</dbReference>
<dbReference type="InterPro" id="IPR051531">
    <property type="entry name" value="N-acetyltransferase"/>
</dbReference>
<gene>
    <name evidence="2" type="ORF">GCM10022286_22650</name>
</gene>
<reference evidence="2" key="2">
    <citation type="submission" date="2023-12" db="EMBL/GenBank/DDBJ databases">
        <authorList>
            <person name="Sun Q."/>
            <person name="Inoue M."/>
        </authorList>
    </citation>
    <scope>NUCLEOTIDE SEQUENCE</scope>
    <source>
        <strain evidence="2">JCM 17590</strain>
    </source>
</reference>
<dbReference type="PANTHER" id="PTHR43792">
    <property type="entry name" value="GNAT FAMILY, PUTATIVE (AFU_ORTHOLOGUE AFUA_3G00765)-RELATED-RELATED"/>
    <property type="match status" value="1"/>
</dbReference>
<name>A0ABP7ZLD7_9MICO</name>
<proteinExistence type="predicted"/>
<dbReference type="SUPFAM" id="SSF55729">
    <property type="entry name" value="Acyl-CoA N-acyltransferases (Nat)"/>
    <property type="match status" value="1"/>
</dbReference>
<evidence type="ECO:0000259" key="1">
    <source>
        <dbReference type="Pfam" id="PF13302"/>
    </source>
</evidence>
<accession>A0ABP7ZLD7</accession>
<organism evidence="2 3">
    <name type="scientific">Gryllotalpicola daejeonensis</name>
    <dbReference type="NCBI Taxonomy" id="993087"/>
    <lineage>
        <taxon>Bacteria</taxon>
        <taxon>Bacillati</taxon>
        <taxon>Actinomycetota</taxon>
        <taxon>Actinomycetes</taxon>
        <taxon>Micrococcales</taxon>
        <taxon>Microbacteriaceae</taxon>
        <taxon>Gryllotalpicola</taxon>
    </lineage>
</organism>
<dbReference type="InterPro" id="IPR016181">
    <property type="entry name" value="Acyl_CoA_acyltransferase"/>
</dbReference>
<evidence type="ECO:0000313" key="2">
    <source>
        <dbReference type="EMBL" id="GAA4162939.1"/>
    </source>
</evidence>
<dbReference type="InterPro" id="IPR000182">
    <property type="entry name" value="GNAT_dom"/>
</dbReference>
<keyword evidence="3" id="KW-1185">Reference proteome</keyword>
<sequence>MTDTIDQPAPATVPFDACIVTTDRLVLRPLTIDEAVAAHSDFALAKKVVKYLRWEVRDHDDEQSNGNATKRLVNSSRISNKGDGLAWAVEFKQADGSQGGEIGDVALFAKSIRNAQFEIGWVFHPAIHGRGLATEATAAVFDLAFEKMGAHRVYAELDARNEASARLCGIHGMRQEALLKEREIVDGEWHDVAIYAITAEEWAARKAAAASA</sequence>
<feature type="domain" description="N-acetyltransferase" evidence="1">
    <location>
        <begin position="24"/>
        <end position="173"/>
    </location>
</feature>
<protein>
    <submittedName>
        <fullName evidence="2">GNAT family protein</fullName>
    </submittedName>
</protein>